<dbReference type="RefSeq" id="WP_277539002.1">
    <property type="nucleotide sequence ID" value="NZ_JAPDIA010000009.1"/>
</dbReference>
<proteinExistence type="predicted"/>
<sequence>MFYGILRIRWNAVRRHHRLLNRFSLITFFAHTLLIKLNLLALGWTYVETNVPQELLVSCLALAQCGALTYAWMRLDVMSLRGRSPSVESDETTAAPRAG</sequence>
<dbReference type="EMBL" id="JAPDIA010000009">
    <property type="protein sequence ID" value="MDG0814240.1"/>
    <property type="molecule type" value="Genomic_DNA"/>
</dbReference>
<evidence type="ECO:0000256" key="1">
    <source>
        <dbReference type="SAM" id="Phobius"/>
    </source>
</evidence>
<keyword evidence="1" id="KW-0812">Transmembrane</keyword>
<feature type="transmembrane region" description="Helical" evidence="1">
    <location>
        <begin position="20"/>
        <end position="43"/>
    </location>
</feature>
<feature type="transmembrane region" description="Helical" evidence="1">
    <location>
        <begin position="55"/>
        <end position="73"/>
    </location>
</feature>
<accession>A0A9X4QWW8</accession>
<comment type="caution">
    <text evidence="2">The sequence shown here is derived from an EMBL/GenBank/DDBJ whole genome shotgun (WGS) entry which is preliminary data.</text>
</comment>
<keyword evidence="1" id="KW-0472">Membrane</keyword>
<protein>
    <submittedName>
        <fullName evidence="2">Uncharacterized protein</fullName>
    </submittedName>
</protein>
<keyword evidence="3" id="KW-1185">Reference proteome</keyword>
<name>A0A9X4QWW8_9BACL</name>
<dbReference type="AlphaFoldDB" id="A0A9X4QWW8"/>
<dbReference type="Proteomes" id="UP001153404">
    <property type="component" value="Unassembled WGS sequence"/>
</dbReference>
<reference evidence="2" key="1">
    <citation type="submission" date="2022-10" db="EMBL/GenBank/DDBJ databases">
        <title>Comparative genomic analysis of Cohnella hashimotonis sp. nov., isolated from the International Space Station.</title>
        <authorList>
            <person name="Simpson A."/>
            <person name="Venkateswaran K."/>
        </authorList>
    </citation>
    <scope>NUCLEOTIDE SEQUENCE</scope>
    <source>
        <strain evidence="2">DSM 28161</strain>
    </source>
</reference>
<evidence type="ECO:0000313" key="2">
    <source>
        <dbReference type="EMBL" id="MDG0814240.1"/>
    </source>
</evidence>
<keyword evidence="1" id="KW-1133">Transmembrane helix</keyword>
<gene>
    <name evidence="2" type="ORF">OMP40_36900</name>
</gene>
<organism evidence="2 3">
    <name type="scientific">Cohnella rhizosphaerae</name>
    <dbReference type="NCBI Taxonomy" id="1457232"/>
    <lineage>
        <taxon>Bacteria</taxon>
        <taxon>Bacillati</taxon>
        <taxon>Bacillota</taxon>
        <taxon>Bacilli</taxon>
        <taxon>Bacillales</taxon>
        <taxon>Paenibacillaceae</taxon>
        <taxon>Cohnella</taxon>
    </lineage>
</organism>
<evidence type="ECO:0000313" key="3">
    <source>
        <dbReference type="Proteomes" id="UP001153404"/>
    </source>
</evidence>